<accession>A0A1B2HWB1</accession>
<feature type="chain" id="PRO_5038445525" description="CopC domain-containing protein" evidence="6">
    <location>
        <begin position="23"/>
        <end position="182"/>
    </location>
</feature>
<feature type="transmembrane region" description="Helical" evidence="5">
    <location>
        <begin position="158"/>
        <end position="176"/>
    </location>
</feature>
<dbReference type="GO" id="GO:0006825">
    <property type="term" value="P:copper ion transport"/>
    <property type="evidence" value="ECO:0007669"/>
    <property type="project" value="InterPro"/>
</dbReference>
<feature type="signal peptide" evidence="6">
    <location>
        <begin position="1"/>
        <end position="22"/>
    </location>
</feature>
<keyword evidence="3 6" id="KW-0732">Signal</keyword>
<keyword evidence="5" id="KW-1133">Transmembrane helix</keyword>
<dbReference type="Proteomes" id="UP000093053">
    <property type="component" value="Chromosome"/>
</dbReference>
<dbReference type="GO" id="GO:0042597">
    <property type="term" value="C:periplasmic space"/>
    <property type="evidence" value="ECO:0007669"/>
    <property type="project" value="InterPro"/>
</dbReference>
<dbReference type="EMBL" id="CP016793">
    <property type="protein sequence ID" value="ANZ42014.1"/>
    <property type="molecule type" value="Genomic_DNA"/>
</dbReference>
<dbReference type="InterPro" id="IPR014756">
    <property type="entry name" value="Ig_E-set"/>
</dbReference>
<dbReference type="Pfam" id="PF04234">
    <property type="entry name" value="CopC"/>
    <property type="match status" value="1"/>
</dbReference>
<dbReference type="GO" id="GO:0030313">
    <property type="term" value="C:cell envelope"/>
    <property type="evidence" value="ECO:0007669"/>
    <property type="project" value="UniProtKB-SubCell"/>
</dbReference>
<protein>
    <recommendedName>
        <fullName evidence="7">CopC domain-containing protein</fullName>
    </recommendedName>
</protein>
<dbReference type="PANTHER" id="PTHR34820">
    <property type="entry name" value="INNER MEMBRANE PROTEIN YEBZ"/>
    <property type="match status" value="1"/>
</dbReference>
<dbReference type="GO" id="GO:0005886">
    <property type="term" value="C:plasma membrane"/>
    <property type="evidence" value="ECO:0007669"/>
    <property type="project" value="TreeGrafter"/>
</dbReference>
<dbReference type="GO" id="GO:0046688">
    <property type="term" value="P:response to copper ion"/>
    <property type="evidence" value="ECO:0007669"/>
    <property type="project" value="InterPro"/>
</dbReference>
<name>A0A1B2HWB1_9PSEU</name>
<evidence type="ECO:0000313" key="8">
    <source>
        <dbReference type="EMBL" id="ANZ42014.1"/>
    </source>
</evidence>
<dbReference type="AlphaFoldDB" id="A0A1B2HWB1"/>
<evidence type="ECO:0000256" key="5">
    <source>
        <dbReference type="SAM" id="Phobius"/>
    </source>
</evidence>
<dbReference type="InterPro" id="IPR032694">
    <property type="entry name" value="CopC/D"/>
</dbReference>
<evidence type="ECO:0000256" key="3">
    <source>
        <dbReference type="ARBA" id="ARBA00022729"/>
    </source>
</evidence>
<dbReference type="STRING" id="1586287.BBK82_44875"/>
<keyword evidence="2" id="KW-0479">Metal-binding</keyword>
<keyword evidence="4" id="KW-0186">Copper</keyword>
<evidence type="ECO:0000256" key="1">
    <source>
        <dbReference type="ARBA" id="ARBA00004196"/>
    </source>
</evidence>
<dbReference type="GO" id="GO:0005507">
    <property type="term" value="F:copper ion binding"/>
    <property type="evidence" value="ECO:0007669"/>
    <property type="project" value="InterPro"/>
</dbReference>
<dbReference type="KEGG" id="led:BBK82_44875"/>
<proteinExistence type="predicted"/>
<dbReference type="PANTHER" id="PTHR34820:SF4">
    <property type="entry name" value="INNER MEMBRANE PROTEIN YEBZ"/>
    <property type="match status" value="1"/>
</dbReference>
<reference evidence="8 9" key="1">
    <citation type="submission" date="2016-07" db="EMBL/GenBank/DDBJ databases">
        <title>Complete genome sequence of the Lentzea guizhouensis DHS C013.</title>
        <authorList>
            <person name="Cao C."/>
        </authorList>
    </citation>
    <scope>NUCLEOTIDE SEQUENCE [LARGE SCALE GENOMIC DNA]</scope>
    <source>
        <strain evidence="8 9">DHS C013</strain>
    </source>
</reference>
<gene>
    <name evidence="8" type="ORF">BBK82_44875</name>
</gene>
<dbReference type="InterPro" id="IPR014755">
    <property type="entry name" value="Cu-Rt/internalin_Ig-like"/>
</dbReference>
<evidence type="ECO:0000256" key="2">
    <source>
        <dbReference type="ARBA" id="ARBA00022723"/>
    </source>
</evidence>
<keyword evidence="5" id="KW-0812">Transmembrane</keyword>
<evidence type="ECO:0000259" key="7">
    <source>
        <dbReference type="Pfam" id="PF04234"/>
    </source>
</evidence>
<evidence type="ECO:0000313" key="9">
    <source>
        <dbReference type="Proteomes" id="UP000093053"/>
    </source>
</evidence>
<comment type="subcellular location">
    <subcellularLocation>
        <location evidence="1">Cell envelope</location>
    </subcellularLocation>
</comment>
<dbReference type="Gene3D" id="2.60.40.1220">
    <property type="match status" value="1"/>
</dbReference>
<feature type="domain" description="CopC" evidence="7">
    <location>
        <begin position="25"/>
        <end position="120"/>
    </location>
</feature>
<evidence type="ECO:0000256" key="4">
    <source>
        <dbReference type="ARBA" id="ARBA00023008"/>
    </source>
</evidence>
<dbReference type="RefSeq" id="WP_065920348.1">
    <property type="nucleotide sequence ID" value="NZ_CP016793.1"/>
</dbReference>
<keyword evidence="9" id="KW-1185">Reference proteome</keyword>
<keyword evidence="5" id="KW-0472">Membrane</keyword>
<dbReference type="OrthoDB" id="3698694at2"/>
<dbReference type="SUPFAM" id="SSF81296">
    <property type="entry name" value="E set domains"/>
    <property type="match status" value="1"/>
</dbReference>
<dbReference type="InterPro" id="IPR007348">
    <property type="entry name" value="CopC_dom"/>
</dbReference>
<evidence type="ECO:0000256" key="6">
    <source>
        <dbReference type="SAM" id="SignalP"/>
    </source>
</evidence>
<organism evidence="8 9">
    <name type="scientific">Lentzea guizhouensis</name>
    <dbReference type="NCBI Taxonomy" id="1586287"/>
    <lineage>
        <taxon>Bacteria</taxon>
        <taxon>Bacillati</taxon>
        <taxon>Actinomycetota</taxon>
        <taxon>Actinomycetes</taxon>
        <taxon>Pseudonocardiales</taxon>
        <taxon>Pseudonocardiaceae</taxon>
        <taxon>Lentzea</taxon>
    </lineage>
</organism>
<sequence length="182" mass="18259">MIRYLIALVLALLAATSGVVPASAHAELKSSNPATGAMLDVAPKQVELVFSAAVSLPEGEAVVVTGPDGAKWPVTQAAAVGSTITAAVDPAAAKSGAHTLAWAALSDDGDVVRGTINFTLNVPAVTSSVPVTTTATSEAPVSSAPTSSTTEQSGGVPAWVWIVLGLVVLVGVILLVRRRKEA</sequence>